<dbReference type="EC" id="2.1.1.-" evidence="1"/>
<dbReference type="CDD" id="cd02440">
    <property type="entry name" value="AdoMet_MTases"/>
    <property type="match status" value="1"/>
</dbReference>
<sequence>MTLQRVLPFTKSLLEEAVSEGDTVVDATAGNGHDTLFLAGLTGPGGKVIAFDIQEEAIEATRLRVEGHPQVKLVHGSHAEMVRHVDGPVAAVVFNLGYLPKGDHAIITKSDSTLTAIEQSIGLLKENGLVLIVIYSGHEGGGEERDAVMEYVRELPQAFFDVMKYEFINQRHSPPFLVAIEKKPKRNKQRTEG</sequence>
<dbReference type="Gene3D" id="3.40.50.150">
    <property type="entry name" value="Vaccinia Virus protein VP39"/>
    <property type="match status" value="1"/>
</dbReference>
<dbReference type="Pfam" id="PF06962">
    <property type="entry name" value="rRNA_methylase"/>
    <property type="match status" value="1"/>
</dbReference>
<dbReference type="SUPFAM" id="SSF53335">
    <property type="entry name" value="S-adenosyl-L-methionine-dependent methyltransferases"/>
    <property type="match status" value="1"/>
</dbReference>
<dbReference type="PANTHER" id="PTHR35276">
    <property type="entry name" value="S-ADENOSYL-L-METHIONINE-DEPENDENT METHYLTRANSFERASES SUPERFAMILY PROTEIN"/>
    <property type="match status" value="1"/>
</dbReference>
<reference evidence="2" key="1">
    <citation type="journal article" date="2019" name="Int. J. Syst. Evol. Microbiol.">
        <title>The Global Catalogue of Microorganisms (GCM) 10K type strain sequencing project: providing services to taxonomists for standard genome sequencing and annotation.</title>
        <authorList>
            <consortium name="The Broad Institute Genomics Platform"/>
            <consortium name="The Broad Institute Genome Sequencing Center for Infectious Disease"/>
            <person name="Wu L."/>
            <person name="Ma J."/>
        </authorList>
    </citation>
    <scope>NUCLEOTIDE SEQUENCE [LARGE SCALE GENOMIC DNA]</scope>
    <source>
        <strain evidence="2">CGMCC 1.15475</strain>
    </source>
</reference>
<comment type="caution">
    <text evidence="1">The sequence shown here is derived from an EMBL/GenBank/DDBJ whole genome shotgun (WGS) entry which is preliminary data.</text>
</comment>
<organism evidence="1 2">
    <name type="scientific">Planococcus chinensis</name>
    <dbReference type="NCBI Taxonomy" id="272917"/>
    <lineage>
        <taxon>Bacteria</taxon>
        <taxon>Bacillati</taxon>
        <taxon>Bacillota</taxon>
        <taxon>Bacilli</taxon>
        <taxon>Bacillales</taxon>
        <taxon>Caryophanaceae</taxon>
        <taxon>Planococcus</taxon>
    </lineage>
</organism>
<proteinExistence type="predicted"/>
<name>A0ABW4QJI7_9BACL</name>
<dbReference type="GO" id="GO:0008168">
    <property type="term" value="F:methyltransferase activity"/>
    <property type="evidence" value="ECO:0007669"/>
    <property type="project" value="UniProtKB-KW"/>
</dbReference>
<keyword evidence="2" id="KW-1185">Reference proteome</keyword>
<dbReference type="InterPro" id="IPR029063">
    <property type="entry name" value="SAM-dependent_MTases_sf"/>
</dbReference>
<evidence type="ECO:0000313" key="2">
    <source>
        <dbReference type="Proteomes" id="UP001597273"/>
    </source>
</evidence>
<evidence type="ECO:0000313" key="1">
    <source>
        <dbReference type="EMBL" id="MFD1863775.1"/>
    </source>
</evidence>
<keyword evidence="1" id="KW-0489">Methyltransferase</keyword>
<gene>
    <name evidence="1" type="ORF">ACFSDB_12775</name>
</gene>
<dbReference type="Proteomes" id="UP001597273">
    <property type="component" value="Unassembled WGS sequence"/>
</dbReference>
<keyword evidence="1" id="KW-0808">Transferase</keyword>
<dbReference type="GO" id="GO:0032259">
    <property type="term" value="P:methylation"/>
    <property type="evidence" value="ECO:0007669"/>
    <property type="project" value="UniProtKB-KW"/>
</dbReference>
<dbReference type="RefSeq" id="WP_204890185.1">
    <property type="nucleotide sequence ID" value="NZ_JBHUFW010000011.1"/>
</dbReference>
<protein>
    <submittedName>
        <fullName evidence="1">Class I SAM-dependent methyltransferase</fullName>
        <ecNumber evidence="1">2.1.1.-</ecNumber>
    </submittedName>
</protein>
<dbReference type="EMBL" id="JBHUFW010000011">
    <property type="protein sequence ID" value="MFD1863775.1"/>
    <property type="molecule type" value="Genomic_DNA"/>
</dbReference>
<dbReference type="PANTHER" id="PTHR35276:SF1">
    <property type="entry name" value="TRNA (MNM(5)S(2)U34)-METHYLTRANSFERASE, CHLOROPLASTIC"/>
    <property type="match status" value="1"/>
</dbReference>
<accession>A0ABW4QJI7</accession>
<dbReference type="InterPro" id="IPR010719">
    <property type="entry name" value="MnmM_MeTrfase"/>
</dbReference>